<accession>A0A0A1TPZ7</accession>
<reference evidence="2 3" key="1">
    <citation type="journal article" date="2015" name="Genome Announc.">
        <title>Draft Genome Sequence and Gene Annotation of the Entomopathogenic Fungus Verticillium hemipterigenum.</title>
        <authorList>
            <person name="Horn F."/>
            <person name="Habel A."/>
            <person name="Scharf D.H."/>
            <person name="Dworschak J."/>
            <person name="Brakhage A.A."/>
            <person name="Guthke R."/>
            <person name="Hertweck C."/>
            <person name="Linde J."/>
        </authorList>
    </citation>
    <scope>NUCLEOTIDE SEQUENCE [LARGE SCALE GENOMIC DNA]</scope>
</reference>
<feature type="signal peptide" evidence="1">
    <location>
        <begin position="1"/>
        <end position="18"/>
    </location>
</feature>
<proteinExistence type="predicted"/>
<protein>
    <submittedName>
        <fullName evidence="2">Uncharacterized protein</fullName>
    </submittedName>
</protein>
<sequence length="181" mass="19686">MLLSNVISPLLLAGVVAASPTNVGSDYSDAVLVSRSIPKNFAAHAAAAIKAFGPSPSKTMMHSNIGAAKAFQVAKSKRLQTVETTIFQAIQADKKSKKNEYKDTLAKYCIDKTTFCDVQSGNVKDWVEAWDTISSVWANYAQTETTLATNKAGPAKDSFYKRIEEPILTTHKIKITVDNKQ</sequence>
<name>A0A0A1TPZ7_9HYPO</name>
<keyword evidence="3" id="KW-1185">Reference proteome</keyword>
<evidence type="ECO:0000256" key="1">
    <source>
        <dbReference type="SAM" id="SignalP"/>
    </source>
</evidence>
<dbReference type="HOGENOM" id="CLU_1490090_0_0_1"/>
<evidence type="ECO:0000313" key="2">
    <source>
        <dbReference type="EMBL" id="CEJ93648.1"/>
    </source>
</evidence>
<dbReference type="AlphaFoldDB" id="A0A0A1TPZ7"/>
<dbReference type="EMBL" id="CDHN01000005">
    <property type="protein sequence ID" value="CEJ93648.1"/>
    <property type="molecule type" value="Genomic_DNA"/>
</dbReference>
<organism evidence="2 3">
    <name type="scientific">[Torrubiella] hemipterigena</name>
    <dbReference type="NCBI Taxonomy" id="1531966"/>
    <lineage>
        <taxon>Eukaryota</taxon>
        <taxon>Fungi</taxon>
        <taxon>Dikarya</taxon>
        <taxon>Ascomycota</taxon>
        <taxon>Pezizomycotina</taxon>
        <taxon>Sordariomycetes</taxon>
        <taxon>Hypocreomycetidae</taxon>
        <taxon>Hypocreales</taxon>
        <taxon>Clavicipitaceae</taxon>
        <taxon>Clavicipitaceae incertae sedis</taxon>
        <taxon>'Torrubiella' clade</taxon>
    </lineage>
</organism>
<feature type="chain" id="PRO_5001979657" evidence="1">
    <location>
        <begin position="19"/>
        <end position="181"/>
    </location>
</feature>
<evidence type="ECO:0000313" key="3">
    <source>
        <dbReference type="Proteomes" id="UP000039046"/>
    </source>
</evidence>
<keyword evidence="1" id="KW-0732">Signal</keyword>
<gene>
    <name evidence="2" type="ORF">VHEMI09224</name>
</gene>
<dbReference type="Proteomes" id="UP000039046">
    <property type="component" value="Unassembled WGS sequence"/>
</dbReference>
<dbReference type="OrthoDB" id="3787572at2759"/>